<feature type="compositionally biased region" description="Basic and acidic residues" evidence="1">
    <location>
        <begin position="443"/>
        <end position="454"/>
    </location>
</feature>
<evidence type="ECO:0000259" key="2">
    <source>
        <dbReference type="Pfam" id="PF10283"/>
    </source>
</evidence>
<feature type="region of interest" description="Disordered" evidence="1">
    <location>
        <begin position="279"/>
        <end position="316"/>
    </location>
</feature>
<dbReference type="PANTHER" id="PTHR21315:SF2">
    <property type="entry name" value="APRATAXIN AND PNK-LIKE FACTOR"/>
    <property type="match status" value="1"/>
</dbReference>
<dbReference type="SUPFAM" id="SSF49879">
    <property type="entry name" value="SMAD/FHA domain"/>
    <property type="match status" value="1"/>
</dbReference>
<dbReference type="Gene3D" id="2.60.200.20">
    <property type="match status" value="1"/>
</dbReference>
<dbReference type="Pfam" id="PF10283">
    <property type="entry name" value="zf-CCHH"/>
    <property type="match status" value="2"/>
</dbReference>
<feature type="region of interest" description="Disordered" evidence="1">
    <location>
        <begin position="364"/>
        <end position="481"/>
    </location>
</feature>
<reference evidence="3 4" key="1">
    <citation type="journal article" date="2022" name="Gigascience">
        <title>A chromosome-level genome assembly and annotation of the desert horned lizard, Phrynosoma platyrhinos, provides insight into chromosomal rearrangements among reptiles.</title>
        <authorList>
            <person name="Koochekian N."/>
            <person name="Ascanio A."/>
            <person name="Farleigh K."/>
            <person name="Card D.C."/>
            <person name="Schield D.R."/>
            <person name="Castoe T.A."/>
            <person name="Jezkova T."/>
        </authorList>
    </citation>
    <scope>NUCLEOTIDE SEQUENCE [LARGE SCALE GENOMIC DNA]</scope>
    <source>
        <strain evidence="3">NK-2021</strain>
    </source>
</reference>
<feature type="domain" description="PBZ-type" evidence="2">
    <location>
        <begin position="350"/>
        <end position="375"/>
    </location>
</feature>
<accession>A0ABQ7SWX6</accession>
<dbReference type="InterPro" id="IPR019406">
    <property type="entry name" value="APLF_PBZ"/>
</dbReference>
<evidence type="ECO:0000313" key="4">
    <source>
        <dbReference type="Proteomes" id="UP000826234"/>
    </source>
</evidence>
<sequence length="499" mass="56967">MENSSQITDKRVSRKHAILKVAGNHLSIKPVHVNPCFYQPTENGQLLPLDTDKWHQLTPGDSFSLLVDKYAFRVLFTPLDMETQRKNCHLHVEDRPNQASSVLQPTSMPHSQPPMQQAASSKKSHPLNTHFLLEKAVEIPKKFSASIPEIKEPQPAERKRVLPAWMLQEDLMVQSQLASVPGKGLHIHSHIQSPYFFTENSGKITKGSGKKRKMSESEDTSLATQDMLEISQEFTRELEKNESKIMPQKAGGSTSQSNHLLENEELDLSSQDVQACQLTETHTTSARENKLEDNSFKTEHFSQDKPSQSAGHKGEIQELTQINQTTKTDISNLTRSQNVLQNSNISSYQRRACQYGRNCYRKNPTHFQQFSHPGDSDYPNTESVTESHNDNRPECPYGTACYRKNPQHKLEYKHTAPAESEKRQMRPKATKKGKGIFLENSDNEPKEYDQKDSFIDDEEEEECDPTDEDSDWEPDFQDQDIEDVDTLVKEAQNFVKTKK</sequence>
<gene>
    <name evidence="3" type="ORF">JD844_023515</name>
</gene>
<proteinExistence type="predicted"/>
<comment type="caution">
    <text evidence="3">The sequence shown here is derived from an EMBL/GenBank/DDBJ whole genome shotgun (WGS) entry which is preliminary data.</text>
</comment>
<feature type="region of interest" description="Disordered" evidence="1">
    <location>
        <begin position="96"/>
        <end position="121"/>
    </location>
</feature>
<dbReference type="InterPro" id="IPR008984">
    <property type="entry name" value="SMAD_FHA_dom_sf"/>
</dbReference>
<protein>
    <recommendedName>
        <fullName evidence="2">PBZ-type domain-containing protein</fullName>
    </recommendedName>
</protein>
<dbReference type="InterPro" id="IPR039253">
    <property type="entry name" value="APLF"/>
</dbReference>
<dbReference type="EMBL" id="JAIPUX010003289">
    <property type="protein sequence ID" value="KAH0621847.1"/>
    <property type="molecule type" value="Genomic_DNA"/>
</dbReference>
<feature type="domain" description="PBZ-type" evidence="2">
    <location>
        <begin position="392"/>
        <end position="416"/>
    </location>
</feature>
<feature type="compositionally biased region" description="Basic and acidic residues" evidence="1">
    <location>
        <begin position="285"/>
        <end position="303"/>
    </location>
</feature>
<keyword evidence="4" id="KW-1185">Reference proteome</keyword>
<feature type="compositionally biased region" description="Polar residues" evidence="1">
    <location>
        <begin position="97"/>
        <end position="121"/>
    </location>
</feature>
<dbReference type="Proteomes" id="UP000826234">
    <property type="component" value="Unassembled WGS sequence"/>
</dbReference>
<evidence type="ECO:0000313" key="3">
    <source>
        <dbReference type="EMBL" id="KAH0621847.1"/>
    </source>
</evidence>
<feature type="compositionally biased region" description="Basic residues" evidence="1">
    <location>
        <begin position="425"/>
        <end position="434"/>
    </location>
</feature>
<dbReference type="PANTHER" id="PTHR21315">
    <property type="entry name" value="APRATAXIN AND PNK-LIKE FACTOR-RELATED"/>
    <property type="match status" value="1"/>
</dbReference>
<feature type="compositionally biased region" description="Basic and acidic residues" evidence="1">
    <location>
        <begin position="408"/>
        <end position="424"/>
    </location>
</feature>
<name>A0ABQ7SWX6_PHRPL</name>
<evidence type="ECO:0000256" key="1">
    <source>
        <dbReference type="SAM" id="MobiDB-lite"/>
    </source>
</evidence>
<feature type="compositionally biased region" description="Acidic residues" evidence="1">
    <location>
        <begin position="455"/>
        <end position="481"/>
    </location>
</feature>
<organism evidence="3 4">
    <name type="scientific">Phrynosoma platyrhinos</name>
    <name type="common">Desert horned lizard</name>
    <dbReference type="NCBI Taxonomy" id="52577"/>
    <lineage>
        <taxon>Eukaryota</taxon>
        <taxon>Metazoa</taxon>
        <taxon>Chordata</taxon>
        <taxon>Craniata</taxon>
        <taxon>Vertebrata</taxon>
        <taxon>Euteleostomi</taxon>
        <taxon>Lepidosauria</taxon>
        <taxon>Squamata</taxon>
        <taxon>Bifurcata</taxon>
        <taxon>Unidentata</taxon>
        <taxon>Episquamata</taxon>
        <taxon>Toxicofera</taxon>
        <taxon>Iguania</taxon>
        <taxon>Phrynosomatidae</taxon>
        <taxon>Phrynosomatinae</taxon>
        <taxon>Phrynosoma</taxon>
    </lineage>
</organism>